<name>A0A2T7PS77_POMCA</name>
<reference evidence="1 2" key="1">
    <citation type="submission" date="2018-04" db="EMBL/GenBank/DDBJ databases">
        <title>The genome of golden apple snail Pomacea canaliculata provides insight into stress tolerance and invasive adaptation.</title>
        <authorList>
            <person name="Liu C."/>
            <person name="Liu B."/>
            <person name="Ren Y."/>
            <person name="Zhang Y."/>
            <person name="Wang H."/>
            <person name="Li S."/>
            <person name="Jiang F."/>
            <person name="Yin L."/>
            <person name="Zhang G."/>
            <person name="Qian W."/>
            <person name="Fan W."/>
        </authorList>
    </citation>
    <scope>NUCLEOTIDE SEQUENCE [LARGE SCALE GENOMIC DNA]</scope>
    <source>
        <strain evidence="1">SZHN2017</strain>
        <tissue evidence="1">Muscle</tissue>
    </source>
</reference>
<sequence length="131" mass="14160">MTEAITRPRVAPLVLVSLPVPHFYFKKKKMFDPPASEAIESGFPGGALVSSLGHKRRAHDSNHGHVVSSTRSSCYSARASSQTLVCVRVCVGGVGRGKNAGTTLNNNHYPIKSTTQDRLHPEDTCTMFTPP</sequence>
<dbReference type="AlphaFoldDB" id="A0A2T7PS77"/>
<accession>A0A2T7PS77</accession>
<evidence type="ECO:0000313" key="2">
    <source>
        <dbReference type="Proteomes" id="UP000245119"/>
    </source>
</evidence>
<dbReference type="Proteomes" id="UP000245119">
    <property type="component" value="Linkage Group LG2"/>
</dbReference>
<proteinExistence type="predicted"/>
<gene>
    <name evidence="1" type="ORF">C0Q70_03228</name>
</gene>
<organism evidence="1 2">
    <name type="scientific">Pomacea canaliculata</name>
    <name type="common">Golden apple snail</name>
    <dbReference type="NCBI Taxonomy" id="400727"/>
    <lineage>
        <taxon>Eukaryota</taxon>
        <taxon>Metazoa</taxon>
        <taxon>Spiralia</taxon>
        <taxon>Lophotrochozoa</taxon>
        <taxon>Mollusca</taxon>
        <taxon>Gastropoda</taxon>
        <taxon>Caenogastropoda</taxon>
        <taxon>Architaenioglossa</taxon>
        <taxon>Ampullarioidea</taxon>
        <taxon>Ampullariidae</taxon>
        <taxon>Pomacea</taxon>
    </lineage>
</organism>
<protein>
    <submittedName>
        <fullName evidence="1">Uncharacterized protein</fullName>
    </submittedName>
</protein>
<comment type="caution">
    <text evidence="1">The sequence shown here is derived from an EMBL/GenBank/DDBJ whole genome shotgun (WGS) entry which is preliminary data.</text>
</comment>
<keyword evidence="2" id="KW-1185">Reference proteome</keyword>
<evidence type="ECO:0000313" key="1">
    <source>
        <dbReference type="EMBL" id="PVD36250.1"/>
    </source>
</evidence>
<dbReference type="EMBL" id="PZQS01000002">
    <property type="protein sequence ID" value="PVD36250.1"/>
    <property type="molecule type" value="Genomic_DNA"/>
</dbReference>